<dbReference type="Pfam" id="PF18952">
    <property type="entry name" value="DUF5696"/>
    <property type="match status" value="1"/>
</dbReference>
<organism evidence="1 2">
    <name type="scientific">Fundicoccus culcitae</name>
    <dbReference type="NCBI Taxonomy" id="2969821"/>
    <lineage>
        <taxon>Bacteria</taxon>
        <taxon>Bacillati</taxon>
        <taxon>Bacillota</taxon>
        <taxon>Bacilli</taxon>
        <taxon>Lactobacillales</taxon>
        <taxon>Aerococcaceae</taxon>
        <taxon>Fundicoccus</taxon>
    </lineage>
</organism>
<dbReference type="InterPro" id="IPR043751">
    <property type="entry name" value="DUF5696"/>
</dbReference>
<proteinExistence type="predicted"/>
<dbReference type="RefSeq" id="WP_313794483.1">
    <property type="nucleotide sequence ID" value="NZ_CP102453.1"/>
</dbReference>
<evidence type="ECO:0000313" key="1">
    <source>
        <dbReference type="EMBL" id="UUX34989.1"/>
    </source>
</evidence>
<keyword evidence="2" id="KW-1185">Reference proteome</keyword>
<protein>
    <submittedName>
        <fullName evidence="1">DUF5696 domain-containing protein</fullName>
    </submittedName>
</protein>
<evidence type="ECO:0000313" key="2">
    <source>
        <dbReference type="Proteomes" id="UP001315967"/>
    </source>
</evidence>
<gene>
    <name evidence="1" type="ORF">NRE15_04910</name>
</gene>
<sequence>MFKTIQINICRYLLVFVLLSQISVTRVMGQEQSESLSQDASDLSIPTIGDESETDIEAILTEDDIEENVDSGLIDTDDARITQYNGNLDGFDRMAENEAFILYVNPASLAIKVVNKADDYLWASTLDNMEEERLNATWQAFVASAVTAEIITANNQTMTENILSEGTTIDLHTLDTGFQADIVFPSELRLRLIVELNDQGISVRVPAGNIVENENARLVQLTVYPFLGATKEASVPGYIFVPDGSGALINYQNDNLMRSPYLSRVYGQDAGINVLQLSPEIKYPERVRMPVFGAVHGHGQHAMLAIINDGDSYAQIEAQVAGLATDFNWVTSNFLYRHTYQQPTNSSGSQTINRYTNVMNRFNVDLHYHFLSEEEASYVGMAVDYQRYLVEKGVLSPLEDSDSMMRLEFLGGETEVGLIFDAYISMTTVEQLDAILQTYLDEKMTNLTVVYRGWNHGGMSQNLPNKFPLDSQLGSANDLETIQADLAEHDIKMYFYTDYLSANTVPSGVRANNYAQQVNSQDIEVLKGSSPVHLMLPNGAYELAMRDIAQFEANHMEHIAVDQLGRELFASYNSGDAFTREVTKRLHQALVADLSQGMGEKLAFYDASAYVWEWASSIYDISMTHSNYTYFSDVVPFMQIVLKGYVNYYAPFANFSADQTQNLLRNIEYGAYPSFILTQEDPIRLVETPSRELYSTQADGWYDMVQHYYQAYLPVYEATQTASIVKRELLANGVVEVGYSNGTTIIVNYTNEAYLLGDIEVGASDYLIMEGEESIE</sequence>
<reference evidence="1 2" key="1">
    <citation type="submission" date="2022-08" db="EMBL/GenBank/DDBJ databases">
        <title>Aerococcaceae sp. nov isolated from spoiled eye mask.</title>
        <authorList>
            <person name="Zhou G."/>
            <person name="Xie X.-B."/>
            <person name="Shi Q.-S."/>
            <person name="Wang Y.-S."/>
            <person name="Wen X."/>
            <person name="Peng H."/>
            <person name="Yang X.-J."/>
            <person name="Tao H.-B."/>
            <person name="Huang X.-M."/>
        </authorList>
    </citation>
    <scope>NUCLEOTIDE SEQUENCE [LARGE SCALE GENOMIC DNA]</scope>
    <source>
        <strain evidence="2">DM20194951</strain>
    </source>
</reference>
<accession>A0ABY5P8B4</accession>
<name>A0ABY5P8B4_9LACT</name>
<dbReference type="Proteomes" id="UP001315967">
    <property type="component" value="Chromosome"/>
</dbReference>
<dbReference type="EMBL" id="CP102453">
    <property type="protein sequence ID" value="UUX34989.1"/>
    <property type="molecule type" value="Genomic_DNA"/>
</dbReference>